<dbReference type="Proteomes" id="UP000021369">
    <property type="component" value="Unassembled WGS sequence"/>
</dbReference>
<dbReference type="PATRIC" id="fig|1341156.4.peg.626"/>
<dbReference type="OrthoDB" id="280278at2"/>
<organism evidence="2 3">
    <name type="scientific">Ruminococcus albus SY3</name>
    <dbReference type="NCBI Taxonomy" id="1341156"/>
    <lineage>
        <taxon>Bacteria</taxon>
        <taxon>Bacillati</taxon>
        <taxon>Bacillota</taxon>
        <taxon>Clostridia</taxon>
        <taxon>Eubacteriales</taxon>
        <taxon>Oscillospiraceae</taxon>
        <taxon>Ruminococcus</taxon>
    </lineage>
</organism>
<dbReference type="EMBL" id="JEOB01000001">
    <property type="protein sequence ID" value="EXM40403.1"/>
    <property type="molecule type" value="Genomic_DNA"/>
</dbReference>
<feature type="domain" description="Dinitrogenase iron-molybdenum cofactor biosynthesis" evidence="1">
    <location>
        <begin position="12"/>
        <end position="106"/>
    </location>
</feature>
<evidence type="ECO:0000259" key="1">
    <source>
        <dbReference type="Pfam" id="PF02579"/>
    </source>
</evidence>
<dbReference type="RefSeq" id="WP_037284102.1">
    <property type="nucleotide sequence ID" value="NZ_JEOB01000001.1"/>
</dbReference>
<accession>A0A011W0S9</accession>
<comment type="caution">
    <text evidence="2">The sequence shown here is derived from an EMBL/GenBank/DDBJ whole genome shotgun (WGS) entry which is preliminary data.</text>
</comment>
<dbReference type="InterPro" id="IPR036105">
    <property type="entry name" value="DiNase_FeMo-co_biosyn_sf"/>
</dbReference>
<gene>
    <name evidence="2" type="ORF">RASY3_00440</name>
</gene>
<sequence length="123" mass="13909">MVYKIAFASSDGVRVDSHFGSAERFYIVTLDTEKEEYDITGQTEVRPPCNGGWHEVSKFGAVLEQLGDVSAIVAQRVGPGAKKYIEENGKTVYQIPLDIEQAICLLMEEKQWEVDKWRSHTKN</sequence>
<evidence type="ECO:0000313" key="2">
    <source>
        <dbReference type="EMBL" id="EXM40403.1"/>
    </source>
</evidence>
<keyword evidence="3" id="KW-1185">Reference proteome</keyword>
<dbReference type="InterPro" id="IPR051840">
    <property type="entry name" value="NifX/NifY_domain"/>
</dbReference>
<protein>
    <submittedName>
        <fullName evidence="2">Dinitrogenase iron-molybdenum cofactor biosynthesis protein</fullName>
    </submittedName>
</protein>
<dbReference type="AlphaFoldDB" id="A0A011W0S9"/>
<dbReference type="PANTHER" id="PTHR33937:SF2">
    <property type="entry name" value="DINITROGENASE IRON-MOLYBDENUM COFACTOR BIOSYNTHESIS DOMAIN-CONTAINING PROTEIN"/>
    <property type="match status" value="1"/>
</dbReference>
<reference evidence="2 3" key="1">
    <citation type="submission" date="2013-06" db="EMBL/GenBank/DDBJ databases">
        <title>Rumen cellulosomics: divergent fiber-degrading strategies revealed by comparative genome-wide analysis of six Ruminococcal strains.</title>
        <authorList>
            <person name="Dassa B."/>
            <person name="Borovok I."/>
            <person name="Lamed R."/>
            <person name="Flint H."/>
            <person name="Yeoman C.J."/>
            <person name="White B."/>
            <person name="Bayer E.A."/>
        </authorList>
    </citation>
    <scope>NUCLEOTIDE SEQUENCE [LARGE SCALE GENOMIC DNA]</scope>
    <source>
        <strain evidence="2 3">SY3</strain>
    </source>
</reference>
<dbReference type="InterPro" id="IPR003731">
    <property type="entry name" value="Di-Nase_FeMo-co_biosynth"/>
</dbReference>
<name>A0A011W0S9_RUMAL</name>
<evidence type="ECO:0000313" key="3">
    <source>
        <dbReference type="Proteomes" id="UP000021369"/>
    </source>
</evidence>
<dbReference type="Pfam" id="PF02579">
    <property type="entry name" value="Nitro_FeMo-Co"/>
    <property type="match status" value="1"/>
</dbReference>
<dbReference type="Gene3D" id="3.30.420.130">
    <property type="entry name" value="Dinitrogenase iron-molybdenum cofactor biosynthesis domain"/>
    <property type="match status" value="1"/>
</dbReference>
<dbReference type="PANTHER" id="PTHR33937">
    <property type="entry name" value="IRON-MOLYBDENUM PROTEIN-RELATED-RELATED"/>
    <property type="match status" value="1"/>
</dbReference>
<proteinExistence type="predicted"/>
<dbReference type="SUPFAM" id="SSF53146">
    <property type="entry name" value="Nitrogenase accessory factor-like"/>
    <property type="match status" value="1"/>
</dbReference>
<dbReference type="CDD" id="cd00562">
    <property type="entry name" value="NifX_NifB"/>
    <property type="match status" value="1"/>
</dbReference>